<comment type="caution">
    <text evidence="7">The sequence shown here is derived from an EMBL/GenBank/DDBJ whole genome shotgun (WGS) entry which is preliminary data.</text>
</comment>
<feature type="transmembrane region" description="Helical" evidence="6">
    <location>
        <begin position="16"/>
        <end position="42"/>
    </location>
</feature>
<dbReference type="PANTHER" id="PTHR42709">
    <property type="entry name" value="ALKALINE PHOSPHATASE LIKE PROTEIN"/>
    <property type="match status" value="1"/>
</dbReference>
<evidence type="ECO:0000256" key="4">
    <source>
        <dbReference type="ARBA" id="ARBA00022989"/>
    </source>
</evidence>
<evidence type="ECO:0000256" key="5">
    <source>
        <dbReference type="ARBA" id="ARBA00023136"/>
    </source>
</evidence>
<dbReference type="EMBL" id="MFES01000003">
    <property type="protein sequence ID" value="OGE86344.1"/>
    <property type="molecule type" value="Genomic_DNA"/>
</dbReference>
<proteinExistence type="predicted"/>
<gene>
    <name evidence="7" type="ORF">A3J48_02495</name>
</gene>
<keyword evidence="4 6" id="KW-1133">Transmembrane helix</keyword>
<sequence>MPDFISSDIIAFLQQYGYWAAAIVIILSGPIGAISSGFLAGIHVFNPVYVWLLALGVDIGTDIFYYEVGRRGGRRLFEKLQNFFHWPSKLIEKVEWLFHKHGRKTVVMVKFMQGLGLTAQVMAGIARMPRRYFITANLLAGAVKASILIYIGMLAGATWNIWAKAIASGAWLVTGLILLILLAIFTFYAFQKYVAKLEAENNKTS</sequence>
<dbReference type="AlphaFoldDB" id="A0A1F5P9C9"/>
<keyword evidence="2" id="KW-1003">Cell membrane</keyword>
<dbReference type="InterPro" id="IPR051311">
    <property type="entry name" value="DedA_domain"/>
</dbReference>
<accession>A0A1F5P9C9</accession>
<protein>
    <recommendedName>
        <fullName evidence="9">DedA family protein</fullName>
    </recommendedName>
</protein>
<feature type="transmembrane region" description="Helical" evidence="6">
    <location>
        <begin position="165"/>
        <end position="190"/>
    </location>
</feature>
<name>A0A1F5P9C9_9BACT</name>
<keyword evidence="3 6" id="KW-0812">Transmembrane</keyword>
<comment type="subcellular location">
    <subcellularLocation>
        <location evidence="1">Cell membrane</location>
        <topology evidence="1">Multi-pass membrane protein</topology>
    </subcellularLocation>
</comment>
<evidence type="ECO:0008006" key="9">
    <source>
        <dbReference type="Google" id="ProtNLM"/>
    </source>
</evidence>
<feature type="transmembrane region" description="Helical" evidence="6">
    <location>
        <begin position="48"/>
        <end position="66"/>
    </location>
</feature>
<dbReference type="STRING" id="1817832.A3J48_02495"/>
<evidence type="ECO:0000313" key="7">
    <source>
        <dbReference type="EMBL" id="OGE86344.1"/>
    </source>
</evidence>
<dbReference type="Proteomes" id="UP000176786">
    <property type="component" value="Unassembled WGS sequence"/>
</dbReference>
<evidence type="ECO:0000313" key="8">
    <source>
        <dbReference type="Proteomes" id="UP000176786"/>
    </source>
</evidence>
<evidence type="ECO:0000256" key="2">
    <source>
        <dbReference type="ARBA" id="ARBA00022475"/>
    </source>
</evidence>
<evidence type="ECO:0000256" key="6">
    <source>
        <dbReference type="SAM" id="Phobius"/>
    </source>
</evidence>
<feature type="transmembrane region" description="Helical" evidence="6">
    <location>
        <begin position="132"/>
        <end position="153"/>
    </location>
</feature>
<organism evidence="7 8">
    <name type="scientific">Candidatus Doudnabacteria bacterium RIFCSPHIGHO2_02_FULL_46_11</name>
    <dbReference type="NCBI Taxonomy" id="1817832"/>
    <lineage>
        <taxon>Bacteria</taxon>
        <taxon>Candidatus Doudnaibacteriota</taxon>
    </lineage>
</organism>
<reference evidence="7 8" key="1">
    <citation type="journal article" date="2016" name="Nat. Commun.">
        <title>Thousands of microbial genomes shed light on interconnected biogeochemical processes in an aquifer system.</title>
        <authorList>
            <person name="Anantharaman K."/>
            <person name="Brown C.T."/>
            <person name="Hug L.A."/>
            <person name="Sharon I."/>
            <person name="Castelle C.J."/>
            <person name="Probst A.J."/>
            <person name="Thomas B.C."/>
            <person name="Singh A."/>
            <person name="Wilkins M.J."/>
            <person name="Karaoz U."/>
            <person name="Brodie E.L."/>
            <person name="Williams K.H."/>
            <person name="Hubbard S.S."/>
            <person name="Banfield J.F."/>
        </authorList>
    </citation>
    <scope>NUCLEOTIDE SEQUENCE [LARGE SCALE GENOMIC DNA]</scope>
</reference>
<keyword evidence="5 6" id="KW-0472">Membrane</keyword>
<dbReference type="PANTHER" id="PTHR42709:SF6">
    <property type="entry name" value="UNDECAPRENYL PHOSPHATE TRANSPORTER A"/>
    <property type="match status" value="1"/>
</dbReference>
<evidence type="ECO:0000256" key="1">
    <source>
        <dbReference type="ARBA" id="ARBA00004651"/>
    </source>
</evidence>
<evidence type="ECO:0000256" key="3">
    <source>
        <dbReference type="ARBA" id="ARBA00022692"/>
    </source>
</evidence>
<dbReference type="GO" id="GO:0005886">
    <property type="term" value="C:plasma membrane"/>
    <property type="evidence" value="ECO:0007669"/>
    <property type="project" value="UniProtKB-SubCell"/>
</dbReference>